<dbReference type="PANTHER" id="PTHR11085">
    <property type="entry name" value="NAD-DEPENDENT PROTEIN DEACYLASE SIRTUIN-5, MITOCHONDRIAL-RELATED"/>
    <property type="match status" value="1"/>
</dbReference>
<keyword evidence="2" id="KW-0520">NAD</keyword>
<feature type="binding site" evidence="3">
    <location>
        <position position="199"/>
    </location>
    <ligand>
        <name>Zn(2+)</name>
        <dbReference type="ChEBI" id="CHEBI:29105"/>
    </ligand>
</feature>
<reference evidence="5 6" key="1">
    <citation type="journal article" date="2018" name="Mol. Biol. Evol.">
        <title>Analysis of the draft genome of the red seaweed Gracilariopsis chorda provides insights into genome size evolution in Rhodophyta.</title>
        <authorList>
            <person name="Lee J."/>
            <person name="Yang E.C."/>
            <person name="Graf L."/>
            <person name="Yang J.H."/>
            <person name="Qiu H."/>
            <person name="Zel Zion U."/>
            <person name="Chan C.X."/>
            <person name="Stephens T.G."/>
            <person name="Weber A.P.M."/>
            <person name="Boo G.H."/>
            <person name="Boo S.M."/>
            <person name="Kim K.M."/>
            <person name="Shin Y."/>
            <person name="Jung M."/>
            <person name="Lee S.J."/>
            <person name="Yim H.S."/>
            <person name="Lee J.H."/>
            <person name="Bhattacharya D."/>
            <person name="Yoon H.S."/>
        </authorList>
    </citation>
    <scope>NUCLEOTIDE SEQUENCE [LARGE SCALE GENOMIC DNA]</scope>
    <source>
        <strain evidence="5 6">SKKU-2015</strain>
        <tissue evidence="5">Whole body</tissue>
    </source>
</reference>
<evidence type="ECO:0000256" key="3">
    <source>
        <dbReference type="PROSITE-ProRule" id="PRU00236"/>
    </source>
</evidence>
<comment type="caution">
    <text evidence="5">The sequence shown here is derived from an EMBL/GenBank/DDBJ whole genome shotgun (WGS) entry which is preliminary data.</text>
</comment>
<dbReference type="GO" id="GO:0046872">
    <property type="term" value="F:metal ion binding"/>
    <property type="evidence" value="ECO:0007669"/>
    <property type="project" value="UniProtKB-KW"/>
</dbReference>
<evidence type="ECO:0000256" key="2">
    <source>
        <dbReference type="ARBA" id="ARBA00023027"/>
    </source>
</evidence>
<dbReference type="STRING" id="448386.A0A2V3J285"/>
<feature type="domain" description="Deacetylase sirtuin-type" evidence="4">
    <location>
        <begin position="8"/>
        <end position="323"/>
    </location>
</feature>
<dbReference type="InterPro" id="IPR029035">
    <property type="entry name" value="DHS-like_NAD/FAD-binding_dom"/>
</dbReference>
<dbReference type="SUPFAM" id="SSF52467">
    <property type="entry name" value="DHS-like NAD/FAD-binding domain"/>
    <property type="match status" value="1"/>
</dbReference>
<feature type="binding site" evidence="3">
    <location>
        <position position="146"/>
    </location>
    <ligand>
        <name>Zn(2+)</name>
        <dbReference type="ChEBI" id="CHEBI:29105"/>
    </ligand>
</feature>
<evidence type="ECO:0000313" key="5">
    <source>
        <dbReference type="EMBL" id="PXF48489.1"/>
    </source>
</evidence>
<evidence type="ECO:0000256" key="1">
    <source>
        <dbReference type="ARBA" id="ARBA00022679"/>
    </source>
</evidence>
<dbReference type="InterPro" id="IPR050134">
    <property type="entry name" value="NAD-dep_sirtuin_deacylases"/>
</dbReference>
<keyword evidence="6" id="KW-1185">Reference proteome</keyword>
<dbReference type="OrthoDB" id="424302at2759"/>
<dbReference type="Gene3D" id="3.40.50.1220">
    <property type="entry name" value="TPP-binding domain"/>
    <property type="match status" value="1"/>
</dbReference>
<dbReference type="Proteomes" id="UP000247409">
    <property type="component" value="Unassembled WGS sequence"/>
</dbReference>
<keyword evidence="3" id="KW-0479">Metal-binding</keyword>
<keyword evidence="3" id="KW-0862">Zinc</keyword>
<dbReference type="AlphaFoldDB" id="A0A2V3J285"/>
<feature type="active site" description="Proton acceptor" evidence="3">
    <location>
        <position position="138"/>
    </location>
</feature>
<dbReference type="PROSITE" id="PS50305">
    <property type="entry name" value="SIRTUIN"/>
    <property type="match status" value="1"/>
</dbReference>
<dbReference type="Gene3D" id="3.30.1600.10">
    <property type="entry name" value="SIR2/SIRT2 'Small Domain"/>
    <property type="match status" value="1"/>
</dbReference>
<gene>
    <name evidence="5" type="ORF">BWQ96_01658</name>
</gene>
<protein>
    <submittedName>
        <fullName evidence="5">NAD-dependent protein deacylase SRT2</fullName>
    </submittedName>
</protein>
<evidence type="ECO:0000313" key="6">
    <source>
        <dbReference type="Proteomes" id="UP000247409"/>
    </source>
</evidence>
<name>A0A2V3J285_9FLOR</name>
<dbReference type="InterPro" id="IPR026591">
    <property type="entry name" value="Sirtuin_cat_small_dom_sf"/>
</dbReference>
<organism evidence="5 6">
    <name type="scientific">Gracilariopsis chorda</name>
    <dbReference type="NCBI Taxonomy" id="448386"/>
    <lineage>
        <taxon>Eukaryota</taxon>
        <taxon>Rhodophyta</taxon>
        <taxon>Florideophyceae</taxon>
        <taxon>Rhodymeniophycidae</taxon>
        <taxon>Gracilariales</taxon>
        <taxon>Gracilariaceae</taxon>
        <taxon>Gracilariopsis</taxon>
    </lineage>
</organism>
<dbReference type="PANTHER" id="PTHR11085:SF10">
    <property type="entry name" value="NAD-DEPENDENT PROTEIN DEACYLASE SIRTUIN-5, MITOCHONDRIAL-RELATED"/>
    <property type="match status" value="1"/>
</dbReference>
<feature type="binding site" evidence="3">
    <location>
        <position position="202"/>
    </location>
    <ligand>
        <name>Zn(2+)</name>
        <dbReference type="ChEBI" id="CHEBI:29105"/>
    </ligand>
</feature>
<dbReference type="Pfam" id="PF02146">
    <property type="entry name" value="SIR2"/>
    <property type="match status" value="1"/>
</dbReference>
<dbReference type="GO" id="GO:0070403">
    <property type="term" value="F:NAD+ binding"/>
    <property type="evidence" value="ECO:0007669"/>
    <property type="project" value="InterPro"/>
</dbReference>
<accession>A0A2V3J285</accession>
<feature type="binding site" evidence="3">
    <location>
        <position position="149"/>
    </location>
    <ligand>
        <name>Zn(2+)</name>
        <dbReference type="ChEBI" id="CHEBI:29105"/>
    </ligand>
</feature>
<dbReference type="GO" id="GO:0017136">
    <property type="term" value="F:histone deacetylase activity, NAD-dependent"/>
    <property type="evidence" value="ECO:0007669"/>
    <property type="project" value="TreeGrafter"/>
</dbReference>
<proteinExistence type="predicted"/>
<evidence type="ECO:0000259" key="4">
    <source>
        <dbReference type="PROSITE" id="PS50305"/>
    </source>
</evidence>
<dbReference type="EMBL" id="NBIV01000013">
    <property type="protein sequence ID" value="PXF48489.1"/>
    <property type="molecule type" value="Genomic_DNA"/>
</dbReference>
<dbReference type="InterPro" id="IPR026590">
    <property type="entry name" value="Ssirtuin_cat_dom"/>
</dbReference>
<dbReference type="InterPro" id="IPR003000">
    <property type="entry name" value="Sirtuin"/>
</dbReference>
<keyword evidence="1" id="KW-0808">Transferase</keyword>
<sequence>MARLKPQLPKGASFAHDAAIEYLSHRLSAFRHIAVITGAGISTESGLSDYRSPGKNKPPRPPIKHQEYVASAVVRQRYWARSYVGFPVLSNARPNLAHLSLAALHDAAGSRFRAHITQNVDGLLQAAKLPTASLIELHGTIHKLVCRSCGAYELRKTFQTRLNTLNEQWSRELGTYSYRPDGDADLDSELVHGFRVPHCNECGEEALMPALVFHGGQVPAHVADKATRMVEQCDALLVVGSTVTPFSAYRLVRLAKQRGAFLACVNFGDTRADDLYDVKVEALVGNAMARLTNLQLTGGFAVREGFEDVLRPQEDKLVRRLEL</sequence>